<feature type="repeat" description="ANK" evidence="3">
    <location>
        <begin position="50"/>
        <end position="82"/>
    </location>
</feature>
<protein>
    <submittedName>
        <fullName evidence="4">Uncharacterized protein</fullName>
    </submittedName>
</protein>
<dbReference type="InterPro" id="IPR036770">
    <property type="entry name" value="Ankyrin_rpt-contain_sf"/>
</dbReference>
<sequence length="461" mass="51541">MPSRSAKRPTNNSSGTLQLQLVDKIDDFASVDEIRLLLIDGAKVNVAVEKGLTPLHYACLRNYLAAARLLLVRGADANAINDDGYTPLHICAERGYVRLVKLLIEYEAHLSDFSTRDGEQRSAPDEPLRLALKNGHYECARLLLSSGVDVNKRYGDGHEISLIDIEDTQSLRLLLAYGADPNIYDHNGQTPLMRACLRGGRGILPASILIDAGADINALAMPRQDLRTPLHYAVLSGSVALLRFLIDRGAYVNLPIEYDRPSALDLAVLKDDPELITVLLKAGANPDIIHTYIGSTLHLAAILALRNQYEIMELLIRHGADVNLSYTFPGGGYLLSPFAEYVRSRNRVDVRIIYLLLSYGGRIIMRSPPYDARGQLTNLLRVHGLQPEVFGVMMDMAEQYDRPCIDRMCLPLSLKSALILRARNVRRWWLKNRFIFCEVFRVCITFLSGISRVISKSTCYH</sequence>
<feature type="repeat" description="ANK" evidence="3">
    <location>
        <begin position="295"/>
        <end position="327"/>
    </location>
</feature>
<keyword evidence="2 3" id="KW-0040">ANK repeat</keyword>
<accession>A0ABD6EJ58</accession>
<evidence type="ECO:0000256" key="1">
    <source>
        <dbReference type="ARBA" id="ARBA00022737"/>
    </source>
</evidence>
<feature type="repeat" description="ANK" evidence="3">
    <location>
        <begin position="83"/>
        <end position="115"/>
    </location>
</feature>
<evidence type="ECO:0000256" key="2">
    <source>
        <dbReference type="ARBA" id="ARBA00023043"/>
    </source>
</evidence>
<evidence type="ECO:0000313" key="5">
    <source>
        <dbReference type="Proteomes" id="UP001608902"/>
    </source>
</evidence>
<proteinExistence type="predicted"/>
<dbReference type="PANTHER" id="PTHR24173">
    <property type="entry name" value="ANKYRIN REPEAT CONTAINING"/>
    <property type="match status" value="1"/>
</dbReference>
<gene>
    <name evidence="4" type="ORF">AB6A40_006718</name>
</gene>
<feature type="repeat" description="ANK" evidence="3">
    <location>
        <begin position="123"/>
        <end position="155"/>
    </location>
</feature>
<dbReference type="SMART" id="SM00248">
    <property type="entry name" value="ANK"/>
    <property type="match status" value="9"/>
</dbReference>
<feature type="repeat" description="ANK" evidence="3">
    <location>
        <begin position="187"/>
        <end position="221"/>
    </location>
</feature>
<dbReference type="AlphaFoldDB" id="A0ABD6EJ58"/>
<dbReference type="Pfam" id="PF12796">
    <property type="entry name" value="Ank_2"/>
    <property type="match status" value="2"/>
</dbReference>
<name>A0ABD6EJ58_9BILA</name>
<feature type="repeat" description="ANK" evidence="3">
    <location>
        <begin position="259"/>
        <end position="291"/>
    </location>
</feature>
<dbReference type="PANTHER" id="PTHR24173:SF83">
    <property type="entry name" value="SOCS BOX DOMAIN-CONTAINING PROTEIN"/>
    <property type="match status" value="1"/>
</dbReference>
<reference evidence="4 5" key="1">
    <citation type="submission" date="2024-08" db="EMBL/GenBank/DDBJ databases">
        <title>Gnathostoma spinigerum genome.</title>
        <authorList>
            <person name="Gonzalez-Bertolin B."/>
            <person name="Monzon S."/>
            <person name="Zaballos A."/>
            <person name="Jimenez P."/>
            <person name="Dekumyoy P."/>
            <person name="Varona S."/>
            <person name="Cuesta I."/>
            <person name="Sumanam S."/>
            <person name="Adisakwattana P."/>
            <person name="Gasser R.B."/>
            <person name="Hernandez-Gonzalez A."/>
            <person name="Young N.D."/>
            <person name="Perteguer M.J."/>
        </authorList>
    </citation>
    <scope>NUCLEOTIDE SEQUENCE [LARGE SCALE GENOMIC DNA]</scope>
    <source>
        <strain evidence="4">AL3</strain>
        <tissue evidence="4">Liver</tissue>
    </source>
</reference>
<keyword evidence="5" id="KW-1185">Reference proteome</keyword>
<keyword evidence="1" id="KW-0677">Repeat</keyword>
<dbReference type="SUPFAM" id="SSF48403">
    <property type="entry name" value="Ankyrin repeat"/>
    <property type="match status" value="1"/>
</dbReference>
<feature type="repeat" description="ANK" evidence="3">
    <location>
        <begin position="225"/>
        <end position="257"/>
    </location>
</feature>
<comment type="caution">
    <text evidence="4">The sequence shown here is derived from an EMBL/GenBank/DDBJ whole genome shotgun (WGS) entry which is preliminary data.</text>
</comment>
<evidence type="ECO:0000313" key="4">
    <source>
        <dbReference type="EMBL" id="MFH4980009.1"/>
    </source>
</evidence>
<dbReference type="Proteomes" id="UP001608902">
    <property type="component" value="Unassembled WGS sequence"/>
</dbReference>
<dbReference type="PROSITE" id="PS50297">
    <property type="entry name" value="ANK_REP_REGION"/>
    <property type="match status" value="5"/>
</dbReference>
<organism evidence="4 5">
    <name type="scientific">Gnathostoma spinigerum</name>
    <dbReference type="NCBI Taxonomy" id="75299"/>
    <lineage>
        <taxon>Eukaryota</taxon>
        <taxon>Metazoa</taxon>
        <taxon>Ecdysozoa</taxon>
        <taxon>Nematoda</taxon>
        <taxon>Chromadorea</taxon>
        <taxon>Rhabditida</taxon>
        <taxon>Spirurina</taxon>
        <taxon>Gnathostomatomorpha</taxon>
        <taxon>Gnathostomatoidea</taxon>
        <taxon>Gnathostomatidae</taxon>
        <taxon>Gnathostoma</taxon>
    </lineage>
</organism>
<dbReference type="EMBL" id="JBGFUD010004927">
    <property type="protein sequence ID" value="MFH4980009.1"/>
    <property type="molecule type" value="Genomic_DNA"/>
</dbReference>
<dbReference type="Pfam" id="PF00023">
    <property type="entry name" value="Ank"/>
    <property type="match status" value="2"/>
</dbReference>
<dbReference type="Gene3D" id="1.25.40.20">
    <property type="entry name" value="Ankyrin repeat-containing domain"/>
    <property type="match status" value="2"/>
</dbReference>
<dbReference type="InterPro" id="IPR002110">
    <property type="entry name" value="Ankyrin_rpt"/>
</dbReference>
<evidence type="ECO:0000256" key="3">
    <source>
        <dbReference type="PROSITE-ProRule" id="PRU00023"/>
    </source>
</evidence>
<dbReference type="PRINTS" id="PR01415">
    <property type="entry name" value="ANKYRIN"/>
</dbReference>
<dbReference type="PROSITE" id="PS50088">
    <property type="entry name" value="ANK_REPEAT"/>
    <property type="match status" value="7"/>
</dbReference>